<dbReference type="SUPFAM" id="SSF56112">
    <property type="entry name" value="Protein kinase-like (PK-like)"/>
    <property type="match status" value="1"/>
</dbReference>
<dbReference type="GO" id="GO:0010008">
    <property type="term" value="C:endosome membrane"/>
    <property type="evidence" value="ECO:0007669"/>
    <property type="project" value="UniProtKB-SubCell"/>
</dbReference>
<evidence type="ECO:0000256" key="11">
    <source>
        <dbReference type="ARBA" id="ARBA00059175"/>
    </source>
</evidence>
<evidence type="ECO:0000256" key="2">
    <source>
        <dbReference type="ARBA" id="ARBA00004481"/>
    </source>
</evidence>
<dbReference type="Gene3D" id="1.10.1070.11">
    <property type="entry name" value="Phosphatidylinositol 3-/4-kinase, catalytic domain"/>
    <property type="match status" value="1"/>
</dbReference>
<comment type="function">
    <text evidence="11">Multifunctional phosphatidylinositol 3-kinase involved in acidification of vacuoles, pH-dependent cell growth, and autophagocytosis. Plays an important role in protein transport and virulence. Component of the autophagy-specific VPS34 PI3-kinase complex I essential to recruit the ATG8-phosphatidylinositol conjugate and the ATG12-ATG5 conjugate to the pre-autophagosomal structure. Also involved in endosome-to-Golgi retrograde transport as part of the VPS34 PI3-kinase complex II. This second complex is required for the endosome-to-Golgi retrieval of PEP1 and KEX2, and the recruitment of VPS5 and VPS7, two components of the retromer complex, to endosomal membranes (probably through the synthesis of a specific pool of phosphatidylinositol 3-phosphate recruiting the retromer to the endosomes). Finally, it might also be involved in ethanol tolerance and cell wall integrity.</text>
</comment>
<dbReference type="GO" id="GO:0005794">
    <property type="term" value="C:Golgi apparatus"/>
    <property type="evidence" value="ECO:0007669"/>
    <property type="project" value="UniProtKB-SubCell"/>
</dbReference>
<dbReference type="OrthoDB" id="67688at2759"/>
<dbReference type="PANTHER" id="PTHR10048">
    <property type="entry name" value="PHOSPHATIDYLINOSITOL KINASE"/>
    <property type="match status" value="1"/>
</dbReference>
<dbReference type="PROSITE" id="PS50290">
    <property type="entry name" value="PI3_4_KINASE_3"/>
    <property type="match status" value="1"/>
</dbReference>
<dbReference type="InterPro" id="IPR036940">
    <property type="entry name" value="PI3/4_kinase_cat_sf"/>
</dbReference>
<dbReference type="EMBL" id="SWFS01000097">
    <property type="protein sequence ID" value="KAA8916464.1"/>
    <property type="molecule type" value="Genomic_DNA"/>
</dbReference>
<dbReference type="SUPFAM" id="SSF48371">
    <property type="entry name" value="ARM repeat"/>
    <property type="match status" value="1"/>
</dbReference>
<dbReference type="GO" id="GO:0034272">
    <property type="term" value="C:phosphatidylinositol 3-kinase complex, class III, type II"/>
    <property type="evidence" value="ECO:0007669"/>
    <property type="project" value="TreeGrafter"/>
</dbReference>
<proteinExistence type="inferred from homology"/>
<feature type="domain" description="C2 PI3K-type" evidence="16">
    <location>
        <begin position="1"/>
        <end position="126"/>
    </location>
</feature>
<comment type="similarity">
    <text evidence="3">Belongs to the PI3/PI4-kinase family. Type III PI4K subfamily.</text>
</comment>
<dbReference type="FunFam" id="3.30.1010.10:FF:000002">
    <property type="entry name" value="Phosphatidylinositol 3-kinase catalytic subunit type 3"/>
    <property type="match status" value="1"/>
</dbReference>
<dbReference type="SUPFAM" id="SSF49562">
    <property type="entry name" value="C2 domain (Calcium/lipid-binding domain, CaLB)"/>
    <property type="match status" value="1"/>
</dbReference>
<dbReference type="GO" id="GO:0034271">
    <property type="term" value="C:phosphatidylinositol 3-kinase complex, class III, type I"/>
    <property type="evidence" value="ECO:0007669"/>
    <property type="project" value="TreeGrafter"/>
</dbReference>
<evidence type="ECO:0000259" key="14">
    <source>
        <dbReference type="PROSITE" id="PS50290"/>
    </source>
</evidence>
<dbReference type="GO" id="GO:0000045">
    <property type="term" value="P:autophagosome assembly"/>
    <property type="evidence" value="ECO:0007669"/>
    <property type="project" value="TreeGrafter"/>
</dbReference>
<protein>
    <recommendedName>
        <fullName evidence="10 13">Phosphatidylinositol 3-kinase VPS34</fullName>
        <ecNumber evidence="4 13">2.7.1.137</ecNumber>
    </recommendedName>
</protein>
<dbReference type="InterPro" id="IPR042236">
    <property type="entry name" value="PI3K_accessory_sf"/>
</dbReference>
<evidence type="ECO:0000256" key="7">
    <source>
        <dbReference type="ARBA" id="ARBA00022777"/>
    </source>
</evidence>
<dbReference type="GO" id="GO:0048015">
    <property type="term" value="P:phosphatidylinositol-mediated signaling"/>
    <property type="evidence" value="ECO:0007669"/>
    <property type="project" value="TreeGrafter"/>
</dbReference>
<dbReference type="Pfam" id="PF00792">
    <property type="entry name" value="PI3K_C2"/>
    <property type="match status" value="1"/>
</dbReference>
<dbReference type="InterPro" id="IPR016024">
    <property type="entry name" value="ARM-type_fold"/>
</dbReference>
<dbReference type="GO" id="GO:0005524">
    <property type="term" value="F:ATP binding"/>
    <property type="evidence" value="ECO:0007669"/>
    <property type="project" value="UniProtKB-UniRule"/>
</dbReference>
<evidence type="ECO:0000256" key="12">
    <source>
        <dbReference type="ARBA" id="ARBA00061999"/>
    </source>
</evidence>
<dbReference type="InterPro" id="IPR002420">
    <property type="entry name" value="PI3K-type_C2_dom"/>
</dbReference>
<evidence type="ECO:0000256" key="1">
    <source>
        <dbReference type="ARBA" id="ARBA00004150"/>
    </source>
</evidence>
<reference evidence="17" key="1">
    <citation type="journal article" date="2019" name="G3 (Bethesda)">
        <title>Genome Assemblies of Two Rare Opportunistic Yeast Pathogens: Diutina rugosa (syn. Candida rugosa) and Trichomonascus ciferrii (syn. Candida ciferrii).</title>
        <authorList>
            <person name="Mixao V."/>
            <person name="Saus E."/>
            <person name="Hansen A.P."/>
            <person name="Lass-Florl C."/>
            <person name="Gabaldon T."/>
        </authorList>
    </citation>
    <scope>NUCLEOTIDE SEQUENCE</scope>
    <source>
        <strain evidence="17">CBS 4856</strain>
    </source>
</reference>
<dbReference type="CDD" id="cd00896">
    <property type="entry name" value="PI3Kc_III"/>
    <property type="match status" value="1"/>
</dbReference>
<dbReference type="SMART" id="SM00146">
    <property type="entry name" value="PI3Kc"/>
    <property type="match status" value="1"/>
</dbReference>
<dbReference type="Pfam" id="PF00454">
    <property type="entry name" value="PI3_PI4_kinase"/>
    <property type="match status" value="1"/>
</dbReference>
<dbReference type="GO" id="GO:0006897">
    <property type="term" value="P:endocytosis"/>
    <property type="evidence" value="ECO:0007669"/>
    <property type="project" value="TreeGrafter"/>
</dbReference>
<evidence type="ECO:0000256" key="13">
    <source>
        <dbReference type="PIRNR" id="PIRNR000587"/>
    </source>
</evidence>
<dbReference type="InterPro" id="IPR015433">
    <property type="entry name" value="PI3/4_kinase"/>
</dbReference>
<dbReference type="InterPro" id="IPR011009">
    <property type="entry name" value="Kinase-like_dom_sf"/>
</dbReference>
<dbReference type="PROSITE" id="PS51547">
    <property type="entry name" value="C2_PI3K"/>
    <property type="match status" value="1"/>
</dbReference>
<comment type="subunit">
    <text evidence="12">Component of the autophagy-specific VPS34 PI3-kinase complex I composed of at least VPS15, VPS30, VPS34, and of the VPS34 PI3-kinase complex II composed of VPS15, VPS30, VPS34 and VPS38. Interacts with VMNA7.</text>
</comment>
<keyword evidence="7 13" id="KW-0418">Kinase</keyword>
<keyword evidence="8 13" id="KW-0067">ATP-binding</keyword>
<dbReference type="InterPro" id="IPR000403">
    <property type="entry name" value="PI3/4_kinase_cat_dom"/>
</dbReference>
<dbReference type="Gene3D" id="3.30.1010.10">
    <property type="entry name" value="Phosphatidylinositol 3-kinase Catalytic Subunit, Chain A, domain 4"/>
    <property type="match status" value="1"/>
</dbReference>
<evidence type="ECO:0000256" key="5">
    <source>
        <dbReference type="ARBA" id="ARBA00022679"/>
    </source>
</evidence>
<evidence type="ECO:0000256" key="6">
    <source>
        <dbReference type="ARBA" id="ARBA00022741"/>
    </source>
</evidence>
<dbReference type="FunFam" id="1.10.1070.11:FF:000002">
    <property type="entry name" value="Phosphatidylinositol 3-kinase catalytic subunit type 3"/>
    <property type="match status" value="1"/>
</dbReference>
<dbReference type="AlphaFoldDB" id="A0A642VCM5"/>
<dbReference type="PROSITE" id="PS00916">
    <property type="entry name" value="PI3_4_KINASE_2"/>
    <property type="match status" value="1"/>
</dbReference>
<gene>
    <name evidence="17" type="ORF">TRICI_001327</name>
</gene>
<evidence type="ECO:0000256" key="9">
    <source>
        <dbReference type="ARBA" id="ARBA00023985"/>
    </source>
</evidence>
<dbReference type="Pfam" id="PF00613">
    <property type="entry name" value="PI3Ka"/>
    <property type="match status" value="1"/>
</dbReference>
<dbReference type="InterPro" id="IPR057756">
    <property type="entry name" value="PI3-kinase_type3/VPS34_cat"/>
</dbReference>
<dbReference type="FunFam" id="1.25.40.70:FF:000009">
    <property type="entry name" value="Phosphatidylinositol 3-kinase VPS34"/>
    <property type="match status" value="1"/>
</dbReference>
<keyword evidence="5 13" id="KW-0808">Transferase</keyword>
<dbReference type="PANTHER" id="PTHR10048:SF7">
    <property type="entry name" value="PHOSPHATIDYLINOSITOL 3-KINASE CATALYTIC SUBUNIT TYPE 3"/>
    <property type="match status" value="1"/>
</dbReference>
<dbReference type="Gene3D" id="1.25.40.70">
    <property type="entry name" value="Phosphatidylinositol 3-kinase, accessory domain (PIK)"/>
    <property type="match status" value="1"/>
</dbReference>
<keyword evidence="18" id="KW-1185">Reference proteome</keyword>
<comment type="caution">
    <text evidence="17">The sequence shown here is derived from an EMBL/GenBank/DDBJ whole genome shotgun (WGS) entry which is preliminary data.</text>
</comment>
<dbReference type="GO" id="GO:0000407">
    <property type="term" value="C:phagophore assembly site"/>
    <property type="evidence" value="ECO:0007669"/>
    <property type="project" value="TreeGrafter"/>
</dbReference>
<keyword evidence="6 13" id="KW-0547">Nucleotide-binding</keyword>
<evidence type="ECO:0000313" key="17">
    <source>
        <dbReference type="EMBL" id="KAA8916464.1"/>
    </source>
</evidence>
<organism evidence="17 18">
    <name type="scientific">Trichomonascus ciferrii</name>
    <dbReference type="NCBI Taxonomy" id="44093"/>
    <lineage>
        <taxon>Eukaryota</taxon>
        <taxon>Fungi</taxon>
        <taxon>Dikarya</taxon>
        <taxon>Ascomycota</taxon>
        <taxon>Saccharomycotina</taxon>
        <taxon>Dipodascomycetes</taxon>
        <taxon>Dipodascales</taxon>
        <taxon>Trichomonascaceae</taxon>
        <taxon>Trichomonascus</taxon>
        <taxon>Trichomonascus ciferrii complex</taxon>
    </lineage>
</organism>
<dbReference type="SMART" id="SM00145">
    <property type="entry name" value="PI3Ka"/>
    <property type="match status" value="1"/>
</dbReference>
<dbReference type="EC" id="2.7.1.137" evidence="4 13"/>
<dbReference type="Proteomes" id="UP000761534">
    <property type="component" value="Unassembled WGS sequence"/>
</dbReference>
<comment type="subcellular location">
    <subcellularLocation>
        <location evidence="2">Endosome membrane</location>
        <topology evidence="2">Peripheral membrane protein</topology>
    </subcellularLocation>
    <subcellularLocation>
        <location evidence="1">Golgi apparatus</location>
        <location evidence="1">trans-Golgi network membrane</location>
        <topology evidence="1">Peripheral membrane protein</topology>
    </subcellularLocation>
</comment>
<dbReference type="InterPro" id="IPR008290">
    <property type="entry name" value="PI3K_Vps34"/>
</dbReference>
<dbReference type="GO" id="GO:0016303">
    <property type="term" value="F:1-phosphatidylinositol-3-kinase activity"/>
    <property type="evidence" value="ECO:0007669"/>
    <property type="project" value="UniProtKB-UniRule"/>
</dbReference>
<sequence length="777" mass="89252">MVTVQLFADSKPLTIPVSTLYKPFKSSKNWNEWITLPIKYSELPLSSQLAITIWDFAGPRVRIPYGGTTVKLFEQSDCTLKRGRQKLKIWLDREADGLSDSSTDSTLQSMHEMDRLEKLIKKLESGDMVRVEWLDNMVFRQIERINKNQEPEENQHYLFVEFVQFDFPVVYSDFEYPSTSSVISGNQQLPMPVAALEDATVGHRPSGIMVVNDPEQTRENPIESKYRRLIRSHKSGPLDKELKPNAKIRDELNMIMNFSPVQELTDDEKNLLWKFRYYLTRHKQALTKFLKAITWEDPVEAKQAVELLPKWAEIDVDDALELLGPTFKDVTVRQYAVDRLRKASDHELELYLLQLVEALKFEVRPKKSGGLSYLARFLISRAVRNPILGNYFYWYVAVDGQEKGPNSTIFKPVLEGFLSALEKQEDGEERTATLKAQIKFFNKLLELSIKVKTSKDSRPKREEHMRSYLADSKHGFLSFSPLPLPLDPTVTVVGCVPEECNVFKSSLSPLKITLKTESGDKYPIMFKSGDDLRQDQLVIQIINLMDQLLQNENLDLKLTPYRILATGTKDGALQFIPNQTLAHVLAEYHGILPYLRQNNPANNQTGIKPEVMDTFVRSCAGYCVITYLLGIGDRHLDNLLICPDGHFFHADFGYILGRDPKPFPPMMKLPIQVIEGMGGASSENYDKFRNYCFTAFSNLRKSANLILNLFALMMDSTIPDIMFEREKAVHKVKERFCLEMNEEDAIAHFQTLINDSVNAFLPMVIDRLHNFAQYWRA</sequence>
<dbReference type="PROSITE" id="PS00915">
    <property type="entry name" value="PI3_4_KINASE_1"/>
    <property type="match status" value="1"/>
</dbReference>
<evidence type="ECO:0000259" key="16">
    <source>
        <dbReference type="PROSITE" id="PS51547"/>
    </source>
</evidence>
<name>A0A642VCM5_9ASCO</name>
<feature type="domain" description="PIK helical" evidence="15">
    <location>
        <begin position="239"/>
        <end position="420"/>
    </location>
</feature>
<evidence type="ECO:0000256" key="3">
    <source>
        <dbReference type="ARBA" id="ARBA00006209"/>
    </source>
</evidence>
<dbReference type="InterPro" id="IPR035892">
    <property type="entry name" value="C2_domain_sf"/>
</dbReference>
<dbReference type="Gene3D" id="2.60.40.150">
    <property type="entry name" value="C2 domain"/>
    <property type="match status" value="1"/>
</dbReference>
<evidence type="ECO:0000256" key="10">
    <source>
        <dbReference type="ARBA" id="ARBA00041128"/>
    </source>
</evidence>
<dbReference type="VEuPathDB" id="FungiDB:TRICI_001327"/>
<dbReference type="PIRSF" id="PIRSF000587">
    <property type="entry name" value="PI3K_Vps34"/>
    <property type="match status" value="1"/>
</dbReference>
<dbReference type="InterPro" id="IPR001263">
    <property type="entry name" value="PI3K_accessory_dom"/>
</dbReference>
<evidence type="ECO:0000313" key="18">
    <source>
        <dbReference type="Proteomes" id="UP000761534"/>
    </source>
</evidence>
<evidence type="ECO:0000259" key="15">
    <source>
        <dbReference type="PROSITE" id="PS51545"/>
    </source>
</evidence>
<dbReference type="GO" id="GO:0005777">
    <property type="term" value="C:peroxisome"/>
    <property type="evidence" value="ECO:0007669"/>
    <property type="project" value="TreeGrafter"/>
</dbReference>
<evidence type="ECO:0000256" key="8">
    <source>
        <dbReference type="ARBA" id="ARBA00022840"/>
    </source>
</evidence>
<dbReference type="PROSITE" id="PS51545">
    <property type="entry name" value="PIK_HELICAL"/>
    <property type="match status" value="1"/>
</dbReference>
<evidence type="ECO:0000256" key="4">
    <source>
        <dbReference type="ARBA" id="ARBA00012073"/>
    </source>
</evidence>
<comment type="catalytic activity">
    <reaction evidence="9">
        <text>a 1,2-diacyl-sn-glycero-3-phospho-(1D-myo-inositol) + ATP = a 1,2-diacyl-sn-glycero-3-phospho-(1D-myo-inositol-3-phosphate) + ADP + H(+)</text>
        <dbReference type="Rhea" id="RHEA:12709"/>
        <dbReference type="ChEBI" id="CHEBI:15378"/>
        <dbReference type="ChEBI" id="CHEBI:30616"/>
        <dbReference type="ChEBI" id="CHEBI:57880"/>
        <dbReference type="ChEBI" id="CHEBI:58088"/>
        <dbReference type="ChEBI" id="CHEBI:456216"/>
        <dbReference type="EC" id="2.7.1.137"/>
    </reaction>
    <physiologicalReaction direction="left-to-right" evidence="9">
        <dbReference type="Rhea" id="RHEA:12710"/>
    </physiologicalReaction>
</comment>
<dbReference type="CDD" id="cd00870">
    <property type="entry name" value="PI3Ka_III"/>
    <property type="match status" value="1"/>
</dbReference>
<accession>A0A642VCM5</accession>
<dbReference type="CDD" id="cd08397">
    <property type="entry name" value="C2_PI3K_class_III"/>
    <property type="match status" value="1"/>
</dbReference>
<dbReference type="InterPro" id="IPR018936">
    <property type="entry name" value="PI3/4_kinase_CS"/>
</dbReference>
<feature type="domain" description="PI3K/PI4K catalytic" evidence="14">
    <location>
        <begin position="496"/>
        <end position="761"/>
    </location>
</feature>